<accession>A0ABY1ZMY2</accession>
<comment type="caution">
    <text evidence="5">The sequence shown here is derived from an EMBL/GenBank/DDBJ whole genome shotgun (WGS) entry which is preliminary data.</text>
</comment>
<proteinExistence type="predicted"/>
<organism evidence="5 6">
    <name type="scientific">Marinobacter halodurans</name>
    <dbReference type="NCBI Taxonomy" id="2528979"/>
    <lineage>
        <taxon>Bacteria</taxon>
        <taxon>Pseudomonadati</taxon>
        <taxon>Pseudomonadota</taxon>
        <taxon>Gammaproteobacteria</taxon>
        <taxon>Pseudomonadales</taxon>
        <taxon>Marinobacteraceae</taxon>
        <taxon>Marinobacter</taxon>
    </lineage>
</organism>
<feature type="chain" id="PRO_5047428754" evidence="3">
    <location>
        <begin position="22"/>
        <end position="171"/>
    </location>
</feature>
<evidence type="ECO:0000256" key="3">
    <source>
        <dbReference type="SAM" id="SignalP"/>
    </source>
</evidence>
<evidence type="ECO:0000256" key="1">
    <source>
        <dbReference type="ARBA" id="ARBA00022801"/>
    </source>
</evidence>
<reference evidence="5 6" key="1">
    <citation type="submission" date="2019-02" db="EMBL/GenBank/DDBJ databases">
        <title>Marinobacter halodurans sp. nov., a marine bacterium isolated from sea tidal flat.</title>
        <authorList>
            <person name="Yoo Y."/>
            <person name="Lee D.W."/>
            <person name="Kim B.S."/>
            <person name="Kim J.-J."/>
        </authorList>
    </citation>
    <scope>NUCLEOTIDE SEQUENCE [LARGE SCALE GENOMIC DNA]</scope>
    <source>
        <strain evidence="5 6">YJ-S3-2</strain>
    </source>
</reference>
<evidence type="ECO:0000313" key="6">
    <source>
        <dbReference type="Proteomes" id="UP000313645"/>
    </source>
</evidence>
<gene>
    <name evidence="5" type="ORF">EZI54_08880</name>
</gene>
<evidence type="ECO:0000256" key="2">
    <source>
        <dbReference type="SAM" id="MobiDB-lite"/>
    </source>
</evidence>
<feature type="signal peptide" evidence="3">
    <location>
        <begin position="1"/>
        <end position="21"/>
    </location>
</feature>
<feature type="compositionally biased region" description="Low complexity" evidence="2">
    <location>
        <begin position="93"/>
        <end position="110"/>
    </location>
</feature>
<evidence type="ECO:0000313" key="5">
    <source>
        <dbReference type="EMBL" id="TBW56406.1"/>
    </source>
</evidence>
<name>A0ABY1ZMY2_9GAMM</name>
<keyword evidence="6" id="KW-1185">Reference proteome</keyword>
<dbReference type="Gene3D" id="2.10.10.20">
    <property type="entry name" value="Carbohydrate-binding module superfamily 5/12"/>
    <property type="match status" value="2"/>
</dbReference>
<keyword evidence="3" id="KW-0732">Signal</keyword>
<evidence type="ECO:0000259" key="4">
    <source>
        <dbReference type="SMART" id="SM00495"/>
    </source>
</evidence>
<feature type="region of interest" description="Disordered" evidence="2">
    <location>
        <begin position="72"/>
        <end position="112"/>
    </location>
</feature>
<dbReference type="Proteomes" id="UP000313645">
    <property type="component" value="Unassembled WGS sequence"/>
</dbReference>
<keyword evidence="1" id="KW-0378">Hydrolase</keyword>
<dbReference type="RefSeq" id="WP_131481113.1">
    <property type="nucleotide sequence ID" value="NZ_SJDL01000011.1"/>
</dbReference>
<dbReference type="InterPro" id="IPR003610">
    <property type="entry name" value="CBM5/12"/>
</dbReference>
<dbReference type="SUPFAM" id="SSF51055">
    <property type="entry name" value="Carbohydrate binding domain"/>
    <property type="match status" value="2"/>
</dbReference>
<dbReference type="EMBL" id="SJDL01000011">
    <property type="protein sequence ID" value="TBW56406.1"/>
    <property type="molecule type" value="Genomic_DNA"/>
</dbReference>
<feature type="domain" description="Chitin-binding type-3" evidence="4">
    <location>
        <begin position="119"/>
        <end position="163"/>
    </location>
</feature>
<dbReference type="SMART" id="SM00495">
    <property type="entry name" value="ChtBD3"/>
    <property type="match status" value="2"/>
</dbReference>
<protein>
    <submittedName>
        <fullName evidence="5">Carbohydrate-binding protein</fullName>
    </submittedName>
</protein>
<feature type="domain" description="Chitin-binding type-3" evidence="4">
    <location>
        <begin position="30"/>
        <end position="73"/>
    </location>
</feature>
<dbReference type="InterPro" id="IPR036573">
    <property type="entry name" value="CBM_sf_5/12"/>
</dbReference>
<sequence length="171" mass="18546">MRLTATLLFLVLFLTTLDASALERSCTPEDNAWLPGRYYDAGEIVFYDGRWWAAQEWQEGKRPDGGGFAWKPLEKAPDCKPPTRATVKGKKTGAAGNVGKSGKASGKSGALSEADCKPAPDWTFSGTYTVGQWVTYKGQIFKAIRPTTGDMPGVAEPPHWAPVNAHCPVDQ</sequence>